<feature type="compositionally biased region" description="Low complexity" evidence="1">
    <location>
        <begin position="16"/>
        <end position="39"/>
    </location>
</feature>
<dbReference type="AlphaFoldDB" id="A0A6J4KNM4"/>
<reference evidence="2" key="1">
    <citation type="submission" date="2020-02" db="EMBL/GenBank/DDBJ databases">
        <authorList>
            <person name="Meier V. D."/>
        </authorList>
    </citation>
    <scope>NUCLEOTIDE SEQUENCE</scope>
    <source>
        <strain evidence="2">AVDCRST_MAG40</strain>
    </source>
</reference>
<evidence type="ECO:0000313" key="2">
    <source>
        <dbReference type="EMBL" id="CAA9310962.1"/>
    </source>
</evidence>
<feature type="region of interest" description="Disordered" evidence="1">
    <location>
        <begin position="1"/>
        <end position="39"/>
    </location>
</feature>
<protein>
    <submittedName>
        <fullName evidence="2">Uncharacterized protein</fullName>
    </submittedName>
</protein>
<organism evidence="2">
    <name type="scientific">uncultured Gemmatimonadaceae bacterium</name>
    <dbReference type="NCBI Taxonomy" id="246130"/>
    <lineage>
        <taxon>Bacteria</taxon>
        <taxon>Pseudomonadati</taxon>
        <taxon>Gemmatimonadota</taxon>
        <taxon>Gemmatimonadia</taxon>
        <taxon>Gemmatimonadales</taxon>
        <taxon>Gemmatimonadaceae</taxon>
        <taxon>environmental samples</taxon>
    </lineage>
</organism>
<name>A0A6J4KNM4_9BACT</name>
<feature type="non-terminal residue" evidence="2">
    <location>
        <position position="1"/>
    </location>
</feature>
<feature type="non-terminal residue" evidence="2">
    <location>
        <position position="39"/>
    </location>
</feature>
<sequence>CASPSPGSCSARHRQSGSAPPTSPGSPARGRAAWRGSRS</sequence>
<evidence type="ECO:0000256" key="1">
    <source>
        <dbReference type="SAM" id="MobiDB-lite"/>
    </source>
</evidence>
<gene>
    <name evidence="2" type="ORF">AVDCRST_MAG40-974</name>
</gene>
<dbReference type="EMBL" id="CADCTX010000281">
    <property type="protein sequence ID" value="CAA9310962.1"/>
    <property type="molecule type" value="Genomic_DNA"/>
</dbReference>
<accession>A0A6J4KNM4</accession>
<proteinExistence type="predicted"/>